<keyword evidence="5" id="KW-0539">Nucleus</keyword>
<dbReference type="PANTHER" id="PTHR31677:SF157">
    <property type="entry name" value="AP2_ERF DOMAIN-CONTAINING PROTEIN"/>
    <property type="match status" value="1"/>
</dbReference>
<dbReference type="AlphaFoldDB" id="A0A9Q0JZJ6"/>
<dbReference type="InterPro" id="IPR036955">
    <property type="entry name" value="AP2/ERF_dom_sf"/>
</dbReference>
<dbReference type="GO" id="GO:0003677">
    <property type="term" value="F:DNA binding"/>
    <property type="evidence" value="ECO:0007669"/>
    <property type="project" value="UniProtKB-KW"/>
</dbReference>
<keyword evidence="4" id="KW-0804">Transcription</keyword>
<dbReference type="EMBL" id="JAMYWD010000011">
    <property type="protein sequence ID" value="KAJ4956390.1"/>
    <property type="molecule type" value="Genomic_DNA"/>
</dbReference>
<accession>A0A9Q0JZJ6</accession>
<keyword evidence="2" id="KW-0805">Transcription regulation</keyword>
<comment type="caution">
    <text evidence="7">The sequence shown here is derived from an EMBL/GenBank/DDBJ whole genome shotgun (WGS) entry which is preliminary data.</text>
</comment>
<dbReference type="Gene3D" id="3.30.730.10">
    <property type="entry name" value="AP2/ERF domain"/>
    <property type="match status" value="1"/>
</dbReference>
<keyword evidence="3" id="KW-0238">DNA-binding</keyword>
<organism evidence="7 8">
    <name type="scientific">Protea cynaroides</name>
    <dbReference type="NCBI Taxonomy" id="273540"/>
    <lineage>
        <taxon>Eukaryota</taxon>
        <taxon>Viridiplantae</taxon>
        <taxon>Streptophyta</taxon>
        <taxon>Embryophyta</taxon>
        <taxon>Tracheophyta</taxon>
        <taxon>Spermatophyta</taxon>
        <taxon>Magnoliopsida</taxon>
        <taxon>Proteales</taxon>
        <taxon>Proteaceae</taxon>
        <taxon>Protea</taxon>
    </lineage>
</organism>
<dbReference type="SMART" id="SM00380">
    <property type="entry name" value="AP2"/>
    <property type="match status" value="1"/>
</dbReference>
<dbReference type="InterPro" id="IPR001471">
    <property type="entry name" value="AP2/ERF_dom"/>
</dbReference>
<dbReference type="GO" id="GO:0005634">
    <property type="term" value="C:nucleus"/>
    <property type="evidence" value="ECO:0007669"/>
    <property type="project" value="UniProtKB-SubCell"/>
</dbReference>
<dbReference type="GO" id="GO:0003700">
    <property type="term" value="F:DNA-binding transcription factor activity"/>
    <property type="evidence" value="ECO:0007669"/>
    <property type="project" value="InterPro"/>
</dbReference>
<dbReference type="PROSITE" id="PS51032">
    <property type="entry name" value="AP2_ERF"/>
    <property type="match status" value="1"/>
</dbReference>
<evidence type="ECO:0000313" key="7">
    <source>
        <dbReference type="EMBL" id="KAJ4956390.1"/>
    </source>
</evidence>
<dbReference type="Proteomes" id="UP001141806">
    <property type="component" value="Unassembled WGS sequence"/>
</dbReference>
<evidence type="ECO:0000256" key="1">
    <source>
        <dbReference type="ARBA" id="ARBA00004123"/>
    </source>
</evidence>
<proteinExistence type="predicted"/>
<keyword evidence="8" id="KW-1185">Reference proteome</keyword>
<evidence type="ECO:0000256" key="5">
    <source>
        <dbReference type="ARBA" id="ARBA00023242"/>
    </source>
</evidence>
<name>A0A9Q0JZJ6_9MAGN</name>
<dbReference type="FunFam" id="3.30.730.10:FF:000001">
    <property type="entry name" value="Ethylene-responsive transcription factor 2"/>
    <property type="match status" value="1"/>
</dbReference>
<sequence length="184" mass="20201">MAIENFLVPKTGLVASGGGEGTMKVSPALKEGRFRGVRKRPWGRYAAEIRDPWKKTRKWLGTFDTAEQAAMAYDEAARSFRGPKAKTNFGNENLAYTGSAAPLPPDSAMFQRQLQSWPAAYVTAGCRSLFSSVGVPASIPSSSGTFTGYNFDAVEVVVKNEQEKIRKEEKKPFSIDLNFPPPLF</sequence>
<evidence type="ECO:0000256" key="3">
    <source>
        <dbReference type="ARBA" id="ARBA00023125"/>
    </source>
</evidence>
<feature type="domain" description="AP2/ERF" evidence="6">
    <location>
        <begin position="33"/>
        <end position="90"/>
    </location>
</feature>
<dbReference type="CDD" id="cd00018">
    <property type="entry name" value="AP2"/>
    <property type="match status" value="1"/>
</dbReference>
<protein>
    <recommendedName>
        <fullName evidence="6">AP2/ERF domain-containing protein</fullName>
    </recommendedName>
</protein>
<evidence type="ECO:0000259" key="6">
    <source>
        <dbReference type="PROSITE" id="PS51032"/>
    </source>
</evidence>
<gene>
    <name evidence="7" type="ORF">NE237_013173</name>
</gene>
<dbReference type="PRINTS" id="PR00367">
    <property type="entry name" value="ETHRSPELEMNT"/>
</dbReference>
<dbReference type="PANTHER" id="PTHR31677">
    <property type="entry name" value="AP2 DOMAIN CLASS TRANSCRIPTION FACTOR"/>
    <property type="match status" value="1"/>
</dbReference>
<evidence type="ECO:0000256" key="2">
    <source>
        <dbReference type="ARBA" id="ARBA00023015"/>
    </source>
</evidence>
<evidence type="ECO:0000313" key="8">
    <source>
        <dbReference type="Proteomes" id="UP001141806"/>
    </source>
</evidence>
<comment type="subcellular location">
    <subcellularLocation>
        <location evidence="1">Nucleus</location>
    </subcellularLocation>
</comment>
<dbReference type="Pfam" id="PF00847">
    <property type="entry name" value="AP2"/>
    <property type="match status" value="1"/>
</dbReference>
<reference evidence="7" key="1">
    <citation type="journal article" date="2023" name="Plant J.">
        <title>The genome of the king protea, Protea cynaroides.</title>
        <authorList>
            <person name="Chang J."/>
            <person name="Duong T.A."/>
            <person name="Schoeman C."/>
            <person name="Ma X."/>
            <person name="Roodt D."/>
            <person name="Barker N."/>
            <person name="Li Z."/>
            <person name="Van de Peer Y."/>
            <person name="Mizrachi E."/>
        </authorList>
    </citation>
    <scope>NUCLEOTIDE SEQUENCE</scope>
    <source>
        <tissue evidence="7">Young leaves</tissue>
    </source>
</reference>
<evidence type="ECO:0000256" key="4">
    <source>
        <dbReference type="ARBA" id="ARBA00023163"/>
    </source>
</evidence>
<dbReference type="OrthoDB" id="1931494at2759"/>
<dbReference type="SUPFAM" id="SSF54171">
    <property type="entry name" value="DNA-binding domain"/>
    <property type="match status" value="1"/>
</dbReference>
<dbReference type="InterPro" id="IPR016177">
    <property type="entry name" value="DNA-bd_dom_sf"/>
</dbReference>